<name>A0AAW0DWX3_9AGAR</name>
<evidence type="ECO:0000313" key="2">
    <source>
        <dbReference type="EMBL" id="KAK7057351.1"/>
    </source>
</evidence>
<feature type="compositionally biased region" description="Acidic residues" evidence="1">
    <location>
        <begin position="33"/>
        <end position="43"/>
    </location>
</feature>
<proteinExistence type="predicted"/>
<dbReference type="Proteomes" id="UP001362999">
    <property type="component" value="Unassembled WGS sequence"/>
</dbReference>
<sequence>MSDWAEELEATAEEKQDAPVPRNIAQFFDLEALDASEDEEDEHSEVHEDFIDDTPRSLSRSRPMTQWDDLPGSEQEDLQKLADLIRVRYQKRVVLPQAEFNPSAIPFLDLYPTIDNHPIYAVRISTGSEYDFVSRMYDLGERLTIVSASYREDVPGTAYIEIVDPEKLSSLPSCWPRVGRPRLVPVTERCKLLTMTKLPVPLRPGWARLRRPHQLAGDVVFIVSVDAVVEAVAQKVNKHGIVDLVVGIFWAEQLFQPDRPPSAAETDFFAHRFPKTIAVADIYTQHVLAFGAGDAFVIPKQSWFMYGEDGRRKSSVFSYWGRILAIQEIGSSHFAACVRSIDYVNHTMKGTVQYIPLRFLRPSFFREDRQLRPMDRVLVCMGSEHRGSVGRVVGTSEDAIVTVALTYADSLTVEIPMKHLQICFMCGDNVEVTFGPRLGQVGILVAGRTGGFWIVYTGTNTSQPTITVQVHALRLIASQLREVPQLPKRVEATKAQVAEDSESPPAFDPDAVQNAAALANSDCANLDKVKKLLYTGDRFFGRQVRVVGGDTTFMGREYKGQTGQVVGTSLATRPSNRNTKEPLPLEYVALLHLTGHKDLWKCATVQVRLHVGARIIQVDIDHLQDTNTHLLLARSVHVPWEGPPRPITPSPPSVEGEGVWQATVPRLPSMHTTMLRMETEETNGGWLCKQQLKLKRIDVVVDTSFVPPHWAPRWTRDLIKAHGKTGYVVMDEKFNPRTHKAVVKLDPMGHNLFCPVENLRPQRTLYIPYIHDDRDSIAIGNVRVVIIGCDVDGRFAYVGSYARVEPNTARDDGTVRVRFPVNPWTPDVEAPTLRFPLASLCRSLNRQPLGHTTNPMTSQFFYMHPALNADVL</sequence>
<feature type="compositionally biased region" description="Acidic residues" evidence="1">
    <location>
        <begin position="1"/>
        <end position="11"/>
    </location>
</feature>
<protein>
    <submittedName>
        <fullName evidence="2">Uncharacterized protein</fullName>
    </submittedName>
</protein>
<feature type="compositionally biased region" description="Basic and acidic residues" evidence="1">
    <location>
        <begin position="44"/>
        <end position="55"/>
    </location>
</feature>
<organism evidence="2 3">
    <name type="scientific">Favolaschia claudopus</name>
    <dbReference type="NCBI Taxonomy" id="2862362"/>
    <lineage>
        <taxon>Eukaryota</taxon>
        <taxon>Fungi</taxon>
        <taxon>Dikarya</taxon>
        <taxon>Basidiomycota</taxon>
        <taxon>Agaricomycotina</taxon>
        <taxon>Agaricomycetes</taxon>
        <taxon>Agaricomycetidae</taxon>
        <taxon>Agaricales</taxon>
        <taxon>Marasmiineae</taxon>
        <taxon>Mycenaceae</taxon>
        <taxon>Favolaschia</taxon>
    </lineage>
</organism>
<reference evidence="2 3" key="1">
    <citation type="journal article" date="2024" name="J Genomics">
        <title>Draft genome sequencing and assembly of Favolaschia claudopus CIRM-BRFM 2984 isolated from oak limbs.</title>
        <authorList>
            <person name="Navarro D."/>
            <person name="Drula E."/>
            <person name="Chaduli D."/>
            <person name="Cazenave R."/>
            <person name="Ahrendt S."/>
            <person name="Wang J."/>
            <person name="Lipzen A."/>
            <person name="Daum C."/>
            <person name="Barry K."/>
            <person name="Grigoriev I.V."/>
            <person name="Favel A."/>
            <person name="Rosso M.N."/>
            <person name="Martin F."/>
        </authorList>
    </citation>
    <scope>NUCLEOTIDE SEQUENCE [LARGE SCALE GENOMIC DNA]</scope>
    <source>
        <strain evidence="2 3">CIRM-BRFM 2984</strain>
    </source>
</reference>
<feature type="region of interest" description="Disordered" evidence="1">
    <location>
        <begin position="33"/>
        <end position="73"/>
    </location>
</feature>
<keyword evidence="3" id="KW-1185">Reference proteome</keyword>
<evidence type="ECO:0000256" key="1">
    <source>
        <dbReference type="SAM" id="MobiDB-lite"/>
    </source>
</evidence>
<evidence type="ECO:0000313" key="3">
    <source>
        <dbReference type="Proteomes" id="UP001362999"/>
    </source>
</evidence>
<dbReference type="AlphaFoldDB" id="A0AAW0DWX3"/>
<gene>
    <name evidence="2" type="ORF">R3P38DRAFT_3168870</name>
</gene>
<comment type="caution">
    <text evidence="2">The sequence shown here is derived from an EMBL/GenBank/DDBJ whole genome shotgun (WGS) entry which is preliminary data.</text>
</comment>
<accession>A0AAW0DWX3</accession>
<feature type="region of interest" description="Disordered" evidence="1">
    <location>
        <begin position="1"/>
        <end position="20"/>
    </location>
</feature>
<dbReference type="EMBL" id="JAWWNJ010000004">
    <property type="protein sequence ID" value="KAK7057351.1"/>
    <property type="molecule type" value="Genomic_DNA"/>
</dbReference>